<dbReference type="Gene3D" id="3.30.70.270">
    <property type="match status" value="1"/>
</dbReference>
<organism evidence="3 4">
    <name type="scientific">Spirilliplanes yamanashiensis</name>
    <dbReference type="NCBI Taxonomy" id="42233"/>
    <lineage>
        <taxon>Bacteria</taxon>
        <taxon>Bacillati</taxon>
        <taxon>Actinomycetota</taxon>
        <taxon>Actinomycetes</taxon>
        <taxon>Micromonosporales</taxon>
        <taxon>Micromonosporaceae</taxon>
        <taxon>Spirilliplanes</taxon>
    </lineage>
</organism>
<keyword evidence="1" id="KW-0812">Transmembrane</keyword>
<dbReference type="AlphaFoldDB" id="A0A8J3YET8"/>
<evidence type="ECO:0000256" key="1">
    <source>
        <dbReference type="SAM" id="Phobius"/>
    </source>
</evidence>
<keyword evidence="1" id="KW-1133">Transmembrane helix</keyword>
<protein>
    <recommendedName>
        <fullName evidence="2">GGDEF domain-containing protein</fullName>
    </recommendedName>
</protein>
<dbReference type="SUPFAM" id="SSF55073">
    <property type="entry name" value="Nucleotide cyclase"/>
    <property type="match status" value="1"/>
</dbReference>
<dbReference type="PROSITE" id="PS50887">
    <property type="entry name" value="GGDEF"/>
    <property type="match status" value="1"/>
</dbReference>
<keyword evidence="1" id="KW-0472">Membrane</keyword>
<dbReference type="GO" id="GO:0005886">
    <property type="term" value="C:plasma membrane"/>
    <property type="evidence" value="ECO:0007669"/>
    <property type="project" value="TreeGrafter"/>
</dbReference>
<dbReference type="FunFam" id="3.30.70.270:FF:000001">
    <property type="entry name" value="Diguanylate cyclase domain protein"/>
    <property type="match status" value="1"/>
</dbReference>
<sequence>MTRMAGKRTKVAVRMMITLFITMVVVGGVQYVAVDRALTNRALTQLAAGHEADAKVIRGLYEASPAHDRQGPVKELLNHVAARPGVLRVALIAPDSTVTAVGRQGHTPAGTTPQADMPHSMPGMSAAPMNAGHPMPAPTDAVRAPAITGTDPGRSVGERVDDSAARTVQQVTGSLASDTRLSADGLSAVVTVPVTLDAATHAFEVVRSTSDLRQQLSALRWTLLGTLGLGLPLGLAIFYLVGARGYSTRLNRAIQDSTTDGLTGLRNHREFHEELHRRVELARRHGRSLSLALIDLDGFKAVNDTLGHREGDRVLAKMGLLLSDARPEDLPFRTGGDEFALLLPETDAGGAQIVAERIREQVEAHIGGVTTSIGIADFTLHVPDAEALVEAADAALYAAKAQGRNRVVRSLLGQGEPAGASSMTNP</sequence>
<dbReference type="Proteomes" id="UP000652013">
    <property type="component" value="Unassembled WGS sequence"/>
</dbReference>
<feature type="domain" description="GGDEF" evidence="2">
    <location>
        <begin position="287"/>
        <end position="412"/>
    </location>
</feature>
<dbReference type="InterPro" id="IPR000160">
    <property type="entry name" value="GGDEF_dom"/>
</dbReference>
<proteinExistence type="predicted"/>
<evidence type="ECO:0000313" key="4">
    <source>
        <dbReference type="Proteomes" id="UP000652013"/>
    </source>
</evidence>
<dbReference type="SMART" id="SM00267">
    <property type="entry name" value="GGDEF"/>
    <property type="match status" value="1"/>
</dbReference>
<dbReference type="PANTHER" id="PTHR45138:SF9">
    <property type="entry name" value="DIGUANYLATE CYCLASE DGCM-RELATED"/>
    <property type="match status" value="1"/>
</dbReference>
<name>A0A8J3YET8_9ACTN</name>
<evidence type="ECO:0000259" key="2">
    <source>
        <dbReference type="PROSITE" id="PS50887"/>
    </source>
</evidence>
<comment type="caution">
    <text evidence="3">The sequence shown here is derived from an EMBL/GenBank/DDBJ whole genome shotgun (WGS) entry which is preliminary data.</text>
</comment>
<keyword evidence="4" id="KW-1185">Reference proteome</keyword>
<dbReference type="GO" id="GO:0052621">
    <property type="term" value="F:diguanylate cyclase activity"/>
    <property type="evidence" value="ECO:0007669"/>
    <property type="project" value="TreeGrafter"/>
</dbReference>
<dbReference type="Pfam" id="PF00990">
    <property type="entry name" value="GGDEF"/>
    <property type="match status" value="1"/>
</dbReference>
<reference evidence="3" key="1">
    <citation type="submission" date="2021-01" db="EMBL/GenBank/DDBJ databases">
        <title>Whole genome shotgun sequence of Spirilliplanes yamanashiensis NBRC 15828.</title>
        <authorList>
            <person name="Komaki H."/>
            <person name="Tamura T."/>
        </authorList>
    </citation>
    <scope>NUCLEOTIDE SEQUENCE</scope>
    <source>
        <strain evidence="3">NBRC 15828</strain>
    </source>
</reference>
<dbReference type="InterPro" id="IPR050469">
    <property type="entry name" value="Diguanylate_Cyclase"/>
</dbReference>
<gene>
    <name evidence="3" type="ORF">Sya03_59760</name>
</gene>
<feature type="transmembrane region" description="Helical" evidence="1">
    <location>
        <begin position="12"/>
        <end position="33"/>
    </location>
</feature>
<feature type="transmembrane region" description="Helical" evidence="1">
    <location>
        <begin position="218"/>
        <end position="242"/>
    </location>
</feature>
<dbReference type="GO" id="GO:0043709">
    <property type="term" value="P:cell adhesion involved in single-species biofilm formation"/>
    <property type="evidence" value="ECO:0007669"/>
    <property type="project" value="TreeGrafter"/>
</dbReference>
<dbReference type="CDD" id="cd01949">
    <property type="entry name" value="GGDEF"/>
    <property type="match status" value="1"/>
</dbReference>
<dbReference type="InterPro" id="IPR029787">
    <property type="entry name" value="Nucleotide_cyclase"/>
</dbReference>
<evidence type="ECO:0000313" key="3">
    <source>
        <dbReference type="EMBL" id="GIJ06624.1"/>
    </source>
</evidence>
<dbReference type="NCBIfam" id="TIGR00254">
    <property type="entry name" value="GGDEF"/>
    <property type="match status" value="1"/>
</dbReference>
<accession>A0A8J3YET8</accession>
<dbReference type="PANTHER" id="PTHR45138">
    <property type="entry name" value="REGULATORY COMPONENTS OF SENSORY TRANSDUCTION SYSTEM"/>
    <property type="match status" value="1"/>
</dbReference>
<dbReference type="EMBL" id="BOOY01000043">
    <property type="protein sequence ID" value="GIJ06624.1"/>
    <property type="molecule type" value="Genomic_DNA"/>
</dbReference>
<dbReference type="InterPro" id="IPR043128">
    <property type="entry name" value="Rev_trsase/Diguanyl_cyclase"/>
</dbReference>
<dbReference type="GO" id="GO:1902201">
    <property type="term" value="P:negative regulation of bacterial-type flagellum-dependent cell motility"/>
    <property type="evidence" value="ECO:0007669"/>
    <property type="project" value="TreeGrafter"/>
</dbReference>